<protein>
    <submittedName>
        <fullName evidence="3">Isoquinoline 1-oxidoreductase subunit beta</fullName>
        <ecNumber evidence="3">1.3.99.16</ecNumber>
    </submittedName>
</protein>
<dbReference type="SMART" id="SM01008">
    <property type="entry name" value="Ald_Xan_dh_C"/>
    <property type="match status" value="1"/>
</dbReference>
<evidence type="ECO:0000313" key="3">
    <source>
        <dbReference type="EMBL" id="SLN57937.1"/>
    </source>
</evidence>
<dbReference type="InterPro" id="IPR037165">
    <property type="entry name" value="AldOxase/xan_DH_Mopterin-bd_sf"/>
</dbReference>
<evidence type="ECO:0000259" key="2">
    <source>
        <dbReference type="SMART" id="SM01008"/>
    </source>
</evidence>
<organism evidence="3 4">
    <name type="scientific">Oceanibacterium hippocampi</name>
    <dbReference type="NCBI Taxonomy" id="745714"/>
    <lineage>
        <taxon>Bacteria</taxon>
        <taxon>Pseudomonadati</taxon>
        <taxon>Pseudomonadota</taxon>
        <taxon>Alphaproteobacteria</taxon>
        <taxon>Sneathiellales</taxon>
        <taxon>Sneathiellaceae</taxon>
        <taxon>Oceanibacterium</taxon>
    </lineage>
</organism>
<dbReference type="PROSITE" id="PS51318">
    <property type="entry name" value="TAT"/>
    <property type="match status" value="1"/>
</dbReference>
<feature type="domain" description="Aldehyde oxidase/xanthine dehydrogenase a/b hammerhead" evidence="2">
    <location>
        <begin position="242"/>
        <end position="320"/>
    </location>
</feature>
<dbReference type="EMBL" id="FWFR01000002">
    <property type="protein sequence ID" value="SLN57937.1"/>
    <property type="molecule type" value="Genomic_DNA"/>
</dbReference>
<dbReference type="PANTHER" id="PTHR47495:SF2">
    <property type="entry name" value="ALDEHYDE DEHYDROGENASE"/>
    <property type="match status" value="1"/>
</dbReference>
<sequence length="758" mass="80038">MNRPFQTSRRRFLIGAAAGGGLIVGYQLLGRPAGAETFLDMTVAGEAPLNAWVRIAADGTVTVAVPRAEMGQGVYTGLAMLVAEELEADWASVRVEQAPIDGVYGNIEILVDGLPFLPEDDGMVAGSVRWMTRKVAGMLGLQATGGSTTLRDGWEGMRHAGAAAREMLISAGAGKLGVGRGECRAEKGRVVHPASGRSVGYGEVAEAARRVELSEEPRLKTPEQWTLIGTSPARVDIPAKVDGSAEFGIDIRRPDMLHAAIATSPVFGGTLKSYDATKAKAMSGVVKVVEAAGGVAVIADNTWRARQALDAVAIEWDSGENGTVTSESIFARFARDHDEGDIDTHRDDGDVEEALAGAATVVEAEYRVPYLAHACMEPMNCTALVDDHRAEIWTGNQAPPLMRMAAAEAADLDGDDVTVHTPFLGGGFGRRSETDLAFQATAIARQVPGRPVKLTWSREDDMRHDMYRPAALSRFRIGLDAAGAPVAWSNRIVSQSVVANFMGRLMPGAPMLLKDKTTAEGAFDRPYEFANQRVEHVVSETHVPVGFWRSVGHSLNAFCVESAMDEAAHAAKADPVAFRLALLKNHPRAARVLQTAADAAGWGTPLPAGRGRGVALHRSFGSTVAEIAEVTVRGDGTLKVDRVVCAVDCGRAVQPDGVVAQMESGIVYGMTAAFYGAIDIVDGAVAQGNFPDYEMLRLADMPVVETHIVESGEPLGGVGEPGTPPIAAALANAIFAATGNRIRTLPLQKAGFAPAGVA</sequence>
<feature type="transmembrane region" description="Helical" evidence="1">
    <location>
        <begin position="12"/>
        <end position="29"/>
    </location>
</feature>
<gene>
    <name evidence="3" type="primary">iorB</name>
    <name evidence="3" type="ORF">OCH7691_02553</name>
</gene>
<dbReference type="PANTHER" id="PTHR47495">
    <property type="entry name" value="ALDEHYDE DEHYDROGENASE"/>
    <property type="match status" value="1"/>
</dbReference>
<keyword evidence="3" id="KW-0560">Oxidoreductase</keyword>
<evidence type="ECO:0000256" key="1">
    <source>
        <dbReference type="SAM" id="Phobius"/>
    </source>
</evidence>
<accession>A0A1Y5T8R2</accession>
<evidence type="ECO:0000313" key="4">
    <source>
        <dbReference type="Proteomes" id="UP000193200"/>
    </source>
</evidence>
<dbReference type="Gene3D" id="3.90.1170.50">
    <property type="entry name" value="Aldehyde oxidase/xanthine dehydrogenase, a/b hammerhead"/>
    <property type="match status" value="1"/>
</dbReference>
<keyword evidence="1" id="KW-0812">Transmembrane</keyword>
<dbReference type="InterPro" id="IPR008274">
    <property type="entry name" value="AldOxase/xan_DH_MoCoBD1"/>
</dbReference>
<dbReference type="AlphaFoldDB" id="A0A1Y5T8R2"/>
<dbReference type="SUPFAM" id="SSF56003">
    <property type="entry name" value="Molybdenum cofactor-binding domain"/>
    <property type="match status" value="2"/>
</dbReference>
<keyword evidence="1" id="KW-0472">Membrane</keyword>
<dbReference type="OrthoDB" id="9767994at2"/>
<dbReference type="Proteomes" id="UP000193200">
    <property type="component" value="Unassembled WGS sequence"/>
</dbReference>
<reference evidence="3 4" key="1">
    <citation type="submission" date="2017-03" db="EMBL/GenBank/DDBJ databases">
        <authorList>
            <person name="Afonso C.L."/>
            <person name="Miller P.J."/>
            <person name="Scott M.A."/>
            <person name="Spackman E."/>
            <person name="Goraichik I."/>
            <person name="Dimitrov K.M."/>
            <person name="Suarez D.L."/>
            <person name="Swayne D.E."/>
        </authorList>
    </citation>
    <scope>NUCLEOTIDE SEQUENCE [LARGE SCALE GENOMIC DNA]</scope>
    <source>
        <strain evidence="3 4">CECT 7691</strain>
    </source>
</reference>
<dbReference type="InterPro" id="IPR012368">
    <property type="entry name" value="OxRdtase_Mopterin-bd_su_IorB"/>
</dbReference>
<dbReference type="InterPro" id="IPR046867">
    <property type="entry name" value="AldOxase/xan_DH_MoCoBD2"/>
</dbReference>
<proteinExistence type="predicted"/>
<keyword evidence="4" id="KW-1185">Reference proteome</keyword>
<dbReference type="EC" id="1.3.99.16" evidence="3"/>
<dbReference type="PIRSF" id="PIRSF036389">
    <property type="entry name" value="IOR_B"/>
    <property type="match status" value="1"/>
</dbReference>
<dbReference type="RefSeq" id="WP_085883898.1">
    <property type="nucleotide sequence ID" value="NZ_FWFR01000002.1"/>
</dbReference>
<dbReference type="Gene3D" id="3.30.365.10">
    <property type="entry name" value="Aldehyde oxidase/xanthine dehydrogenase, molybdopterin binding domain"/>
    <property type="match status" value="4"/>
</dbReference>
<dbReference type="Pfam" id="PF02738">
    <property type="entry name" value="MoCoBD_1"/>
    <property type="match status" value="1"/>
</dbReference>
<dbReference type="GO" id="GO:0047121">
    <property type="term" value="F:isoquinoline 1-oxidoreductase activity"/>
    <property type="evidence" value="ECO:0007669"/>
    <property type="project" value="UniProtKB-EC"/>
</dbReference>
<dbReference type="InterPro" id="IPR052516">
    <property type="entry name" value="N-heterocyclic_Hydroxylase"/>
</dbReference>
<name>A0A1Y5T8R2_9PROT</name>
<dbReference type="Pfam" id="PF20256">
    <property type="entry name" value="MoCoBD_2"/>
    <property type="match status" value="2"/>
</dbReference>
<dbReference type="InParanoid" id="A0A1Y5T8R2"/>
<keyword evidence="1" id="KW-1133">Transmembrane helix</keyword>
<dbReference type="InterPro" id="IPR000674">
    <property type="entry name" value="Ald_Oxase/Xan_DH_a/b"/>
</dbReference>
<dbReference type="InterPro" id="IPR006311">
    <property type="entry name" value="TAT_signal"/>
</dbReference>